<feature type="domain" description="RNA polymerase sigma factor 70 region 4 type 2" evidence="8">
    <location>
        <begin position="121"/>
        <end position="167"/>
    </location>
</feature>
<evidence type="ECO:0000256" key="3">
    <source>
        <dbReference type="ARBA" id="ARBA00023082"/>
    </source>
</evidence>
<dbReference type="InterPro" id="IPR007627">
    <property type="entry name" value="RNA_pol_sigma70_r2"/>
</dbReference>
<feature type="compositionally biased region" description="Basic and acidic residues" evidence="6">
    <location>
        <begin position="398"/>
        <end position="417"/>
    </location>
</feature>
<dbReference type="GO" id="GO:0003677">
    <property type="term" value="F:DNA binding"/>
    <property type="evidence" value="ECO:0007669"/>
    <property type="project" value="UniProtKB-KW"/>
</dbReference>
<dbReference type="Gene3D" id="1.10.10.10">
    <property type="entry name" value="Winged helix-like DNA-binding domain superfamily/Winged helix DNA-binding domain"/>
    <property type="match status" value="1"/>
</dbReference>
<evidence type="ECO:0000256" key="5">
    <source>
        <dbReference type="ARBA" id="ARBA00023163"/>
    </source>
</evidence>
<dbReference type="GO" id="GO:0006352">
    <property type="term" value="P:DNA-templated transcription initiation"/>
    <property type="evidence" value="ECO:0007669"/>
    <property type="project" value="InterPro"/>
</dbReference>
<evidence type="ECO:0000313" key="9">
    <source>
        <dbReference type="EMBL" id="CAA9493725.1"/>
    </source>
</evidence>
<evidence type="ECO:0008006" key="10">
    <source>
        <dbReference type="Google" id="ProtNLM"/>
    </source>
</evidence>
<gene>
    <name evidence="9" type="ORF">AVDCRST_MAG45-888</name>
</gene>
<dbReference type="InterPro" id="IPR036388">
    <property type="entry name" value="WH-like_DNA-bd_sf"/>
</dbReference>
<dbReference type="SUPFAM" id="SSF88946">
    <property type="entry name" value="Sigma2 domain of RNA polymerase sigma factors"/>
    <property type="match status" value="1"/>
</dbReference>
<keyword evidence="4" id="KW-0238">DNA-binding</keyword>
<dbReference type="Pfam" id="PF08281">
    <property type="entry name" value="Sigma70_r4_2"/>
    <property type="match status" value="1"/>
</dbReference>
<dbReference type="InterPro" id="IPR013325">
    <property type="entry name" value="RNA_pol_sigma_r2"/>
</dbReference>
<evidence type="ECO:0000259" key="7">
    <source>
        <dbReference type="Pfam" id="PF04542"/>
    </source>
</evidence>
<dbReference type="AlphaFoldDB" id="A0A6J4SHJ4"/>
<comment type="similarity">
    <text evidence="1">Belongs to the sigma-70 factor family. ECF subfamily.</text>
</comment>
<dbReference type="EMBL" id="CADCVU010000079">
    <property type="protein sequence ID" value="CAA9493725.1"/>
    <property type="molecule type" value="Genomic_DNA"/>
</dbReference>
<dbReference type="NCBIfam" id="TIGR02937">
    <property type="entry name" value="sigma70-ECF"/>
    <property type="match status" value="1"/>
</dbReference>
<feature type="compositionally biased region" description="Basic and acidic residues" evidence="6">
    <location>
        <begin position="336"/>
        <end position="353"/>
    </location>
</feature>
<evidence type="ECO:0000256" key="6">
    <source>
        <dbReference type="SAM" id="MobiDB-lite"/>
    </source>
</evidence>
<organism evidence="9">
    <name type="scientific">uncultured Solirubrobacterales bacterium</name>
    <dbReference type="NCBI Taxonomy" id="768556"/>
    <lineage>
        <taxon>Bacteria</taxon>
        <taxon>Bacillati</taxon>
        <taxon>Actinomycetota</taxon>
        <taxon>Thermoleophilia</taxon>
        <taxon>Solirubrobacterales</taxon>
        <taxon>environmental samples</taxon>
    </lineage>
</organism>
<dbReference type="InterPro" id="IPR013324">
    <property type="entry name" value="RNA_pol_sigma_r3/r4-like"/>
</dbReference>
<protein>
    <recommendedName>
        <fullName evidence="10">RNA polymerase ECF-type sigma factor</fullName>
    </recommendedName>
</protein>
<feature type="compositionally biased region" description="Basic residues" evidence="6">
    <location>
        <begin position="418"/>
        <end position="427"/>
    </location>
</feature>
<sequence>MLSDDRLAVEAKRGNEVAFEVIYDRHHRGLLGLCRHVLRSPEDAEDALQQAFASAFRALPGTDPSLQLKPWLYTIARNRCLSMLRARRELAVGEVESQSSTVGLPEEVEQRAELRDLLADLEHLPEQQKSALVLSELGALDHAHIAQVLDCETKQVKALVFQARSALIENRRARGIPCAEIRERLASASAGELRRGSLRRHLRQCSGCTEFRDDVRRQRKMLALALPVAPTLGLKESALAAAGIGGSGGAGGGGLIAALGASGAAKVATVGVAAGGAAGGLVAADPALVPRAQAAVEQAAGTVGGVVLRPFEGPGGSKGGGPAVSTSFDWDSAQAEARRESRSERRLERERSPATEPPPPPRGEGDGDEPGDAPAVGRAVGRPDGYGREGQGRGSRGRGREDRGSRSNGRGRDERPNRRPTPRLSARRRAEGAGRRLIRPGVARGADRLPKKSRPDGEEARERPSLETPRALPDRGKSENEGLDSPG</sequence>
<dbReference type="InterPro" id="IPR014284">
    <property type="entry name" value="RNA_pol_sigma-70_dom"/>
</dbReference>
<keyword evidence="5" id="KW-0804">Transcription</keyword>
<dbReference type="InterPro" id="IPR013249">
    <property type="entry name" value="RNA_pol_sigma70_r4_t2"/>
</dbReference>
<dbReference type="GO" id="GO:0016987">
    <property type="term" value="F:sigma factor activity"/>
    <property type="evidence" value="ECO:0007669"/>
    <property type="project" value="UniProtKB-KW"/>
</dbReference>
<dbReference type="PANTHER" id="PTHR43133:SF8">
    <property type="entry name" value="RNA POLYMERASE SIGMA FACTOR HI_1459-RELATED"/>
    <property type="match status" value="1"/>
</dbReference>
<reference evidence="9" key="1">
    <citation type="submission" date="2020-02" db="EMBL/GenBank/DDBJ databases">
        <authorList>
            <person name="Meier V. D."/>
        </authorList>
    </citation>
    <scope>NUCLEOTIDE SEQUENCE</scope>
    <source>
        <strain evidence="9">AVDCRST_MAG45</strain>
    </source>
</reference>
<evidence type="ECO:0000256" key="4">
    <source>
        <dbReference type="ARBA" id="ARBA00023125"/>
    </source>
</evidence>
<feature type="compositionally biased region" description="Gly residues" evidence="6">
    <location>
        <begin position="313"/>
        <end position="322"/>
    </location>
</feature>
<dbReference type="PANTHER" id="PTHR43133">
    <property type="entry name" value="RNA POLYMERASE ECF-TYPE SIGMA FACTO"/>
    <property type="match status" value="1"/>
</dbReference>
<accession>A0A6J4SHJ4</accession>
<feature type="domain" description="RNA polymerase sigma-70 region 2" evidence="7">
    <location>
        <begin position="22"/>
        <end position="88"/>
    </location>
</feature>
<dbReference type="InterPro" id="IPR039425">
    <property type="entry name" value="RNA_pol_sigma-70-like"/>
</dbReference>
<dbReference type="SUPFAM" id="SSF88659">
    <property type="entry name" value="Sigma3 and sigma4 domains of RNA polymerase sigma factors"/>
    <property type="match status" value="1"/>
</dbReference>
<dbReference type="Gene3D" id="1.10.1740.10">
    <property type="match status" value="1"/>
</dbReference>
<evidence type="ECO:0000259" key="8">
    <source>
        <dbReference type="Pfam" id="PF08281"/>
    </source>
</evidence>
<feature type="compositionally biased region" description="Basic and acidic residues" evidence="6">
    <location>
        <begin position="445"/>
        <end position="465"/>
    </location>
</feature>
<proteinExistence type="inferred from homology"/>
<keyword evidence="3" id="KW-0731">Sigma factor</keyword>
<keyword evidence="2" id="KW-0805">Transcription regulation</keyword>
<feature type="region of interest" description="Disordered" evidence="6">
    <location>
        <begin position="312"/>
        <end position="487"/>
    </location>
</feature>
<name>A0A6J4SHJ4_9ACTN</name>
<evidence type="ECO:0000256" key="2">
    <source>
        <dbReference type="ARBA" id="ARBA00023015"/>
    </source>
</evidence>
<evidence type="ECO:0000256" key="1">
    <source>
        <dbReference type="ARBA" id="ARBA00010641"/>
    </source>
</evidence>
<dbReference type="Pfam" id="PF04542">
    <property type="entry name" value="Sigma70_r2"/>
    <property type="match status" value="1"/>
</dbReference>